<evidence type="ECO:0000313" key="6">
    <source>
        <dbReference type="Proteomes" id="UP000033750"/>
    </source>
</evidence>
<name>A0A0F5H0C5_9BACT</name>
<evidence type="ECO:0000256" key="4">
    <source>
        <dbReference type="ARBA" id="ARBA00038303"/>
    </source>
</evidence>
<dbReference type="InterPro" id="IPR029026">
    <property type="entry name" value="tRNA_m1G_MTases_N"/>
</dbReference>
<dbReference type="Pfam" id="PF02590">
    <property type="entry name" value="SPOUT_MTase"/>
    <property type="match status" value="1"/>
</dbReference>
<keyword evidence="2 5" id="KW-0808">Transferase</keyword>
<gene>
    <name evidence="5" type="ORF">MMELEA_00350</name>
</gene>
<dbReference type="PANTHER" id="PTHR33603:SF1">
    <property type="entry name" value="RIBOSOMAL RNA LARGE SUBUNIT METHYLTRANSFERASE H"/>
    <property type="match status" value="1"/>
</dbReference>
<dbReference type="GO" id="GO:0032259">
    <property type="term" value="P:methylation"/>
    <property type="evidence" value="ECO:0007669"/>
    <property type="project" value="UniProtKB-KW"/>
</dbReference>
<dbReference type="InterPro" id="IPR029028">
    <property type="entry name" value="Alpha/beta_knot_MTases"/>
</dbReference>
<dbReference type="AlphaFoldDB" id="A0A0F5H0C5"/>
<dbReference type="Gene3D" id="3.40.1280.10">
    <property type="match status" value="1"/>
</dbReference>
<dbReference type="InterPro" id="IPR003742">
    <property type="entry name" value="RlmH-like"/>
</dbReference>
<dbReference type="GO" id="GO:0006364">
    <property type="term" value="P:rRNA processing"/>
    <property type="evidence" value="ECO:0007669"/>
    <property type="project" value="InterPro"/>
</dbReference>
<comment type="caution">
    <text evidence="5">The sequence shown here is derived from an EMBL/GenBank/DDBJ whole genome shotgun (WGS) entry which is preliminary data.</text>
</comment>
<dbReference type="EMBL" id="JZXN01000017">
    <property type="protein sequence ID" value="KKB26653.1"/>
    <property type="molecule type" value="Genomic_DNA"/>
</dbReference>
<keyword evidence="6" id="KW-1185">Reference proteome</keyword>
<evidence type="ECO:0000313" key="5">
    <source>
        <dbReference type="EMBL" id="KKB26653.1"/>
    </source>
</evidence>
<dbReference type="PIRSF" id="PIRSF004505">
    <property type="entry name" value="MT_bac"/>
    <property type="match status" value="1"/>
</dbReference>
<sequence length="116" mass="13666">METVEIKEFSQIKNIQEKKQKETEKIKSFLTSNEKVIILSLKGKQINSEKFSQIINSIEQITFIIGGSDGIDEDLFDDKNKISFSQMTFPHQLFKIMLTEQIYRAFMIIKNKKYHK</sequence>
<dbReference type="Proteomes" id="UP000033750">
    <property type="component" value="Unassembled WGS sequence"/>
</dbReference>
<dbReference type="PATRIC" id="fig|1264554.4.peg.65"/>
<proteinExistence type="inferred from homology"/>
<keyword evidence="1 5" id="KW-0489">Methyltransferase</keyword>
<evidence type="ECO:0000256" key="2">
    <source>
        <dbReference type="ARBA" id="ARBA00022679"/>
    </source>
</evidence>
<comment type="similarity">
    <text evidence="4">Belongs to the RNA methyltransferase RlmH family.</text>
</comment>
<evidence type="ECO:0000256" key="1">
    <source>
        <dbReference type="ARBA" id="ARBA00022603"/>
    </source>
</evidence>
<organism evidence="5 6">
    <name type="scientific">Mycoplasmopsis meleagridis ATCC 25294</name>
    <dbReference type="NCBI Taxonomy" id="1264554"/>
    <lineage>
        <taxon>Bacteria</taxon>
        <taxon>Bacillati</taxon>
        <taxon>Mycoplasmatota</taxon>
        <taxon>Mycoplasmoidales</taxon>
        <taxon>Metamycoplasmataceae</taxon>
        <taxon>Mycoplasmopsis</taxon>
    </lineage>
</organism>
<accession>A0A0F5H0C5</accession>
<dbReference type="PANTHER" id="PTHR33603">
    <property type="entry name" value="METHYLTRANSFERASE"/>
    <property type="match status" value="1"/>
</dbReference>
<reference evidence="5 6" key="1">
    <citation type="submission" date="2015-03" db="EMBL/GenBank/DDBJ databases">
        <title>Genome sequence of Mycoplasma meleagridis strain ATCC 25294.</title>
        <authorList>
            <person name="Yacoub E."/>
            <person name="Blanchard A."/>
            <person name="Sirand-Pugnet P."/>
            <person name="Mardassi B.B.A."/>
        </authorList>
    </citation>
    <scope>NUCLEOTIDE SEQUENCE [LARGE SCALE GENOMIC DNA]</scope>
    <source>
        <strain evidence="5 6">ATCC 25294</strain>
    </source>
</reference>
<dbReference type="SUPFAM" id="SSF75217">
    <property type="entry name" value="alpha/beta knot"/>
    <property type="match status" value="1"/>
</dbReference>
<dbReference type="STRING" id="29561.MM26B8_05400"/>
<evidence type="ECO:0000256" key="3">
    <source>
        <dbReference type="ARBA" id="ARBA00022691"/>
    </source>
</evidence>
<dbReference type="CDD" id="cd18081">
    <property type="entry name" value="RlmH-like"/>
    <property type="match status" value="1"/>
</dbReference>
<keyword evidence="3" id="KW-0949">S-adenosyl-L-methionine</keyword>
<protein>
    <submittedName>
        <fullName evidence="5">LSU m3Psi1915 methyltransferase RlmH</fullName>
    </submittedName>
</protein>
<dbReference type="GO" id="GO:0008168">
    <property type="term" value="F:methyltransferase activity"/>
    <property type="evidence" value="ECO:0007669"/>
    <property type="project" value="UniProtKB-KW"/>
</dbReference>